<dbReference type="RefSeq" id="WP_086973319.1">
    <property type="nucleotide sequence ID" value="NZ_FCOJ02000073.1"/>
</dbReference>
<comment type="caution">
    <text evidence="1">The sequence shown here is derived from an EMBL/GenBank/DDBJ whole genome shotgun (WGS) entry which is preliminary data.</text>
</comment>
<proteinExistence type="predicted"/>
<dbReference type="OrthoDB" id="5956333at2"/>
<reference evidence="1" key="1">
    <citation type="submission" date="2016-01" db="EMBL/GenBank/DDBJ databases">
        <authorList>
            <person name="Peeters C."/>
        </authorList>
    </citation>
    <scope>NUCLEOTIDE SEQUENCE [LARGE SCALE GENOMIC DNA]</scope>
    <source>
        <strain evidence="1">LMG 29325</strain>
    </source>
</reference>
<organism evidence="1 2">
    <name type="scientific">Caballeronia glebae</name>
    <dbReference type="NCBI Taxonomy" id="1777143"/>
    <lineage>
        <taxon>Bacteria</taxon>
        <taxon>Pseudomonadati</taxon>
        <taxon>Pseudomonadota</taxon>
        <taxon>Betaproteobacteria</taxon>
        <taxon>Burkholderiales</taxon>
        <taxon>Burkholderiaceae</taxon>
        <taxon>Caballeronia</taxon>
    </lineage>
</organism>
<name>A0A158D8G1_9BURK</name>
<accession>A0A158D8G1</accession>
<evidence type="ECO:0000313" key="1">
    <source>
        <dbReference type="EMBL" id="SAK90771.1"/>
    </source>
</evidence>
<gene>
    <name evidence="1" type="ORF">AWB82_06396</name>
</gene>
<evidence type="ECO:0000313" key="2">
    <source>
        <dbReference type="Proteomes" id="UP000054596"/>
    </source>
</evidence>
<protein>
    <submittedName>
        <fullName evidence="1">Uncharacterized protein</fullName>
    </submittedName>
</protein>
<sequence length="114" mass="12622">MNQLNERGKAILDARWLLETLYTAEEPVMWDLVRTVAANVLRHYPDAEDMRATAQALPSVWSTSLFDENSDERKPLLSAGNKKVAPSNDARVLDFGQAAVRLAGGATRKESAHD</sequence>
<dbReference type="InterPro" id="IPR049723">
    <property type="entry name" value="BPSL0761-like"/>
</dbReference>
<dbReference type="NCBIfam" id="NF041728">
    <property type="entry name" value="BPSL0761_fam"/>
    <property type="match status" value="1"/>
</dbReference>
<dbReference type="EMBL" id="FCOJ02000073">
    <property type="protein sequence ID" value="SAK90771.1"/>
    <property type="molecule type" value="Genomic_DNA"/>
</dbReference>
<keyword evidence="2" id="KW-1185">Reference proteome</keyword>
<dbReference type="Proteomes" id="UP000054596">
    <property type="component" value="Unassembled WGS sequence"/>
</dbReference>
<dbReference type="AlphaFoldDB" id="A0A158D8G1"/>